<dbReference type="InterPro" id="IPR002110">
    <property type="entry name" value="Ankyrin_rpt"/>
</dbReference>
<proteinExistence type="predicted"/>
<dbReference type="Proteomes" id="UP000299084">
    <property type="component" value="Unassembled WGS sequence"/>
</dbReference>
<comment type="caution">
    <text evidence="2">The sequence shown here is derived from an EMBL/GenBank/DDBJ whole genome shotgun (WGS) entry which is preliminary data.</text>
</comment>
<protein>
    <submittedName>
        <fullName evidence="2">Ankyrin repeat domain-containing protein 26</fullName>
    </submittedName>
</protein>
<dbReference type="PROSITE" id="PS50297">
    <property type="entry name" value="ANK_REP_REGION"/>
    <property type="match status" value="1"/>
</dbReference>
<dbReference type="EMBL" id="JWIN03000025">
    <property type="protein sequence ID" value="KAB1258199.1"/>
    <property type="molecule type" value="Genomic_DNA"/>
</dbReference>
<accession>A0A5N4CGX2</accession>
<feature type="repeat" description="ANK" evidence="1">
    <location>
        <begin position="41"/>
        <end position="73"/>
    </location>
</feature>
<dbReference type="InterPro" id="IPR036770">
    <property type="entry name" value="Ankyrin_rpt-contain_sf"/>
</dbReference>
<dbReference type="Gene3D" id="1.25.40.20">
    <property type="entry name" value="Ankyrin repeat-containing domain"/>
    <property type="match status" value="1"/>
</dbReference>
<reference evidence="2 3" key="1">
    <citation type="journal article" date="2019" name="Mol. Ecol. Resour.">
        <title>Improving Illumina assemblies with Hi-C and long reads: an example with the North African dromedary.</title>
        <authorList>
            <person name="Elbers J.P."/>
            <person name="Rogers M.F."/>
            <person name="Perelman P.L."/>
            <person name="Proskuryakova A.A."/>
            <person name="Serdyukova N.A."/>
            <person name="Johnson W.E."/>
            <person name="Horin P."/>
            <person name="Corander J."/>
            <person name="Murphy D."/>
            <person name="Burger P.A."/>
        </authorList>
    </citation>
    <scope>NUCLEOTIDE SEQUENCE [LARGE SCALE GENOMIC DNA]</scope>
    <source>
        <strain evidence="2">Drom800</strain>
        <tissue evidence="2">Blood</tissue>
    </source>
</reference>
<sequence length="74" mass="7838">MTSVVVNTKQEMKATPKLGSIPESVMVLLEGGADPNLTDITGSTALHYAALFANTSVTAKLLSYNANIETRNKV</sequence>
<dbReference type="PANTHER" id="PTHR24147">
    <property type="entry name" value="ANKYRIN REPEAT DOMAIN 36-RELATED"/>
    <property type="match status" value="1"/>
</dbReference>
<evidence type="ECO:0000256" key="1">
    <source>
        <dbReference type="PROSITE-ProRule" id="PRU00023"/>
    </source>
</evidence>
<gene>
    <name evidence="2" type="ORF">Cadr_000022541</name>
</gene>
<dbReference type="PANTHER" id="PTHR24147:SF60">
    <property type="entry name" value="ANKYRIN REPEAT DOMAIN-CONTAINING PROTEIN 26-RELATED"/>
    <property type="match status" value="1"/>
</dbReference>
<name>A0A5N4CGX2_CAMDR</name>
<dbReference type="InterPro" id="IPR050657">
    <property type="entry name" value="Ankyrin_repeat_domain"/>
</dbReference>
<dbReference type="SUPFAM" id="SSF48403">
    <property type="entry name" value="Ankyrin repeat"/>
    <property type="match status" value="1"/>
</dbReference>
<evidence type="ECO:0000313" key="2">
    <source>
        <dbReference type="EMBL" id="KAB1258199.1"/>
    </source>
</evidence>
<organism evidence="2 3">
    <name type="scientific">Camelus dromedarius</name>
    <name type="common">Dromedary</name>
    <name type="synonym">Arabian camel</name>
    <dbReference type="NCBI Taxonomy" id="9838"/>
    <lineage>
        <taxon>Eukaryota</taxon>
        <taxon>Metazoa</taxon>
        <taxon>Chordata</taxon>
        <taxon>Craniata</taxon>
        <taxon>Vertebrata</taxon>
        <taxon>Euteleostomi</taxon>
        <taxon>Mammalia</taxon>
        <taxon>Eutheria</taxon>
        <taxon>Laurasiatheria</taxon>
        <taxon>Artiodactyla</taxon>
        <taxon>Tylopoda</taxon>
        <taxon>Camelidae</taxon>
        <taxon>Camelus</taxon>
    </lineage>
</organism>
<evidence type="ECO:0000313" key="3">
    <source>
        <dbReference type="Proteomes" id="UP000299084"/>
    </source>
</evidence>
<keyword evidence="3" id="KW-1185">Reference proteome</keyword>
<dbReference type="AlphaFoldDB" id="A0A5N4CGX2"/>
<dbReference type="Pfam" id="PF13637">
    <property type="entry name" value="Ank_4"/>
    <property type="match status" value="1"/>
</dbReference>
<dbReference type="PROSITE" id="PS50088">
    <property type="entry name" value="ANK_REPEAT"/>
    <property type="match status" value="1"/>
</dbReference>
<keyword evidence="1" id="KW-0040">ANK repeat</keyword>